<dbReference type="Proteomes" id="UP000247772">
    <property type="component" value="Unassembled WGS sequence"/>
</dbReference>
<protein>
    <submittedName>
        <fullName evidence="2">Uncharacterized protein</fullName>
    </submittedName>
</protein>
<evidence type="ECO:0000256" key="1">
    <source>
        <dbReference type="SAM" id="MobiDB-lite"/>
    </source>
</evidence>
<proteinExistence type="predicted"/>
<name>A0A2V4T4C6_9BURK</name>
<accession>A0A2V4T4C6</accession>
<evidence type="ECO:0000313" key="2">
    <source>
        <dbReference type="EMBL" id="PYE14788.1"/>
    </source>
</evidence>
<reference evidence="2 3" key="1">
    <citation type="submission" date="2018-06" db="EMBL/GenBank/DDBJ databases">
        <title>Genomic Encyclopedia of Type Strains, Phase IV (KMG-V): Genome sequencing to study the core and pangenomes of soil and plant-associated prokaryotes.</title>
        <authorList>
            <person name="Whitman W."/>
        </authorList>
    </citation>
    <scope>NUCLEOTIDE SEQUENCE [LARGE SCALE GENOMIC DNA]</scope>
    <source>
        <strain evidence="2 3">SRCL-318</strain>
    </source>
</reference>
<sequence>MFGKMLGMLEHLAALLAPVLVSGHGIPLMMFAMRPAHMVCVEPLAQAPSRVIAPVATGQGHGNDNENHKANPKTDH</sequence>
<evidence type="ECO:0000313" key="3">
    <source>
        <dbReference type="Proteomes" id="UP000247772"/>
    </source>
</evidence>
<dbReference type="RefSeq" id="WP_181440018.1">
    <property type="nucleotide sequence ID" value="NZ_QJSQ01000037.1"/>
</dbReference>
<dbReference type="AlphaFoldDB" id="A0A2V4T4C6"/>
<feature type="region of interest" description="Disordered" evidence="1">
    <location>
        <begin position="54"/>
        <end position="76"/>
    </location>
</feature>
<organism evidence="2 3">
    <name type="scientific">Paraburkholderia silvatlantica</name>
    <dbReference type="NCBI Taxonomy" id="321895"/>
    <lineage>
        <taxon>Bacteria</taxon>
        <taxon>Pseudomonadati</taxon>
        <taxon>Pseudomonadota</taxon>
        <taxon>Betaproteobacteria</taxon>
        <taxon>Burkholderiales</taxon>
        <taxon>Burkholderiaceae</taxon>
        <taxon>Paraburkholderia</taxon>
    </lineage>
</organism>
<comment type="caution">
    <text evidence="2">The sequence shown here is derived from an EMBL/GenBank/DDBJ whole genome shotgun (WGS) entry which is preliminary data.</text>
</comment>
<feature type="compositionally biased region" description="Basic and acidic residues" evidence="1">
    <location>
        <begin position="63"/>
        <end position="76"/>
    </location>
</feature>
<gene>
    <name evidence="2" type="ORF">C7410_13736</name>
</gene>
<dbReference type="EMBL" id="QJSQ01000037">
    <property type="protein sequence ID" value="PYE14788.1"/>
    <property type="molecule type" value="Genomic_DNA"/>
</dbReference>